<dbReference type="SUPFAM" id="SSF57716">
    <property type="entry name" value="Glucocorticoid receptor-like (DNA-binding domain)"/>
    <property type="match status" value="1"/>
</dbReference>
<feature type="coiled-coil region" evidence="6">
    <location>
        <begin position="99"/>
        <end position="126"/>
    </location>
</feature>
<proteinExistence type="predicted"/>
<reference evidence="8 9" key="1">
    <citation type="submission" date="2015-09" db="EMBL/GenBank/DDBJ databases">
        <title>Trachymyrmex zeteki WGS genome.</title>
        <authorList>
            <person name="Nygaard S."/>
            <person name="Hu H."/>
            <person name="Boomsma J."/>
            <person name="Zhang G."/>
        </authorList>
    </citation>
    <scope>NUCLEOTIDE SEQUENCE [LARGE SCALE GENOMIC DNA]</scope>
    <source>
        <strain evidence="8">Tzet28-1</strain>
        <tissue evidence="8">Whole body</tissue>
    </source>
</reference>
<keyword evidence="3" id="KW-0862">Zinc</keyword>
<dbReference type="SMART" id="SM00692">
    <property type="entry name" value="DM3"/>
    <property type="match status" value="1"/>
</dbReference>
<dbReference type="Proteomes" id="UP000075809">
    <property type="component" value="Unassembled WGS sequence"/>
</dbReference>
<evidence type="ECO:0000256" key="5">
    <source>
        <dbReference type="PROSITE-ProRule" id="PRU00309"/>
    </source>
</evidence>
<gene>
    <name evidence="8" type="ORF">ALC60_11673</name>
</gene>
<feature type="domain" description="THAP-type" evidence="7">
    <location>
        <begin position="1"/>
        <end position="79"/>
    </location>
</feature>
<dbReference type="AlphaFoldDB" id="A0A151WN92"/>
<organism evidence="8 9">
    <name type="scientific">Mycetomoellerius zeteki</name>
    <dbReference type="NCBI Taxonomy" id="64791"/>
    <lineage>
        <taxon>Eukaryota</taxon>
        <taxon>Metazoa</taxon>
        <taxon>Ecdysozoa</taxon>
        <taxon>Arthropoda</taxon>
        <taxon>Hexapoda</taxon>
        <taxon>Insecta</taxon>
        <taxon>Pterygota</taxon>
        <taxon>Neoptera</taxon>
        <taxon>Endopterygota</taxon>
        <taxon>Hymenoptera</taxon>
        <taxon>Apocrita</taxon>
        <taxon>Aculeata</taxon>
        <taxon>Formicoidea</taxon>
        <taxon>Formicidae</taxon>
        <taxon>Myrmicinae</taxon>
        <taxon>Mycetomoellerius</taxon>
    </lineage>
</organism>
<keyword evidence="6" id="KW-0175">Coiled coil</keyword>
<keyword evidence="1" id="KW-0479">Metal-binding</keyword>
<evidence type="ECO:0000256" key="1">
    <source>
        <dbReference type="ARBA" id="ARBA00022723"/>
    </source>
</evidence>
<dbReference type="PANTHER" id="PTHR46927:SF3">
    <property type="entry name" value="THAP-TYPE DOMAIN-CONTAINING PROTEIN"/>
    <property type="match status" value="1"/>
</dbReference>
<protein>
    <submittedName>
        <fullName evidence="8">THAP domain-containing protein 5</fullName>
    </submittedName>
</protein>
<dbReference type="GO" id="GO:0008270">
    <property type="term" value="F:zinc ion binding"/>
    <property type="evidence" value="ECO:0007669"/>
    <property type="project" value="UniProtKB-KW"/>
</dbReference>
<name>A0A151WN92_9HYME</name>
<evidence type="ECO:0000256" key="2">
    <source>
        <dbReference type="ARBA" id="ARBA00022771"/>
    </source>
</evidence>
<dbReference type="Pfam" id="PF05485">
    <property type="entry name" value="THAP"/>
    <property type="match status" value="1"/>
</dbReference>
<evidence type="ECO:0000256" key="3">
    <source>
        <dbReference type="ARBA" id="ARBA00022833"/>
    </source>
</evidence>
<dbReference type="InterPro" id="IPR052224">
    <property type="entry name" value="THAP_domain_protein"/>
</dbReference>
<evidence type="ECO:0000313" key="8">
    <source>
        <dbReference type="EMBL" id="KYQ49261.1"/>
    </source>
</evidence>
<dbReference type="EMBL" id="KQ982920">
    <property type="protein sequence ID" value="KYQ49261.1"/>
    <property type="molecule type" value="Genomic_DNA"/>
</dbReference>
<keyword evidence="9" id="KW-1185">Reference proteome</keyword>
<accession>A0A151WN92</accession>
<sequence>MPNSCCAGYCTNTNIKGYQMCQFPKDLERKRIWIQNMNRTEWIPTPDARLCDVHFVPHMWMTRKDGSHRLKSDAVPTIFGENLPTSITRQNTMTEAAETDMFENAANEMEEEMEINEEDITEEEKNDVLGILSNRTETSDPCVLQRLEKLEMLWKKSERLRLQMKKKLQQAKKKSRGFKLKYVTIK</sequence>
<keyword evidence="4 5" id="KW-0238">DNA-binding</keyword>
<dbReference type="SMART" id="SM00980">
    <property type="entry name" value="THAP"/>
    <property type="match status" value="1"/>
</dbReference>
<dbReference type="GO" id="GO:0003677">
    <property type="term" value="F:DNA binding"/>
    <property type="evidence" value="ECO:0007669"/>
    <property type="project" value="UniProtKB-UniRule"/>
</dbReference>
<dbReference type="PROSITE" id="PS50950">
    <property type="entry name" value="ZF_THAP"/>
    <property type="match status" value="1"/>
</dbReference>
<evidence type="ECO:0000256" key="6">
    <source>
        <dbReference type="SAM" id="Coils"/>
    </source>
</evidence>
<evidence type="ECO:0000259" key="7">
    <source>
        <dbReference type="PROSITE" id="PS50950"/>
    </source>
</evidence>
<evidence type="ECO:0000256" key="4">
    <source>
        <dbReference type="ARBA" id="ARBA00023125"/>
    </source>
</evidence>
<dbReference type="Gene3D" id="6.20.210.20">
    <property type="entry name" value="THAP domain"/>
    <property type="match status" value="1"/>
</dbReference>
<dbReference type="InterPro" id="IPR006612">
    <property type="entry name" value="THAP_Znf"/>
</dbReference>
<dbReference type="PANTHER" id="PTHR46927">
    <property type="entry name" value="AGAP005574-PA"/>
    <property type="match status" value="1"/>
</dbReference>
<keyword evidence="2 5" id="KW-0863">Zinc-finger</keyword>
<evidence type="ECO:0000313" key="9">
    <source>
        <dbReference type="Proteomes" id="UP000075809"/>
    </source>
</evidence>
<dbReference type="InterPro" id="IPR038441">
    <property type="entry name" value="THAP_Znf_sf"/>
</dbReference>